<evidence type="ECO:0000313" key="3">
    <source>
        <dbReference type="Proteomes" id="UP001155057"/>
    </source>
</evidence>
<reference evidence="2" key="1">
    <citation type="submission" date="2022-08" db="EMBL/GenBank/DDBJ databases">
        <title>Genomic Encyclopedia of Type Strains, Phase V (KMG-V): Genome sequencing to study the core and pangenomes of soil and plant-associated prokaryotes.</title>
        <authorList>
            <person name="Whitman W."/>
        </authorList>
    </citation>
    <scope>NUCLEOTIDE SEQUENCE</scope>
    <source>
        <strain evidence="2">SP3049</strain>
    </source>
</reference>
<dbReference type="EMBL" id="JANUAE010000004">
    <property type="protein sequence ID" value="MCS3709775.1"/>
    <property type="molecule type" value="Genomic_DNA"/>
</dbReference>
<organism evidence="2 3">
    <name type="scientific">Salinibacter ruber</name>
    <dbReference type="NCBI Taxonomy" id="146919"/>
    <lineage>
        <taxon>Bacteria</taxon>
        <taxon>Pseudomonadati</taxon>
        <taxon>Rhodothermota</taxon>
        <taxon>Rhodothermia</taxon>
        <taxon>Rhodothermales</taxon>
        <taxon>Salinibacteraceae</taxon>
        <taxon>Salinibacter</taxon>
    </lineage>
</organism>
<comment type="caution">
    <text evidence="2">The sequence shown here is derived from an EMBL/GenBank/DDBJ whole genome shotgun (WGS) entry which is preliminary data.</text>
</comment>
<feature type="region of interest" description="Disordered" evidence="1">
    <location>
        <begin position="1"/>
        <end position="37"/>
    </location>
</feature>
<feature type="compositionally biased region" description="Basic and acidic residues" evidence="1">
    <location>
        <begin position="9"/>
        <end position="20"/>
    </location>
</feature>
<proteinExistence type="predicted"/>
<sequence>MPSSNRRSNLHEEEGFKNAVEKGGPFDVGPNELDEDIGRRVRFPEAEADPENESAYNHEHVIVAVQKDHEGRLCYRVQLAEDIPEVDVDDDLGRVTPPDAVEFVEEHGDDRS</sequence>
<protein>
    <submittedName>
        <fullName evidence="2">Uncharacterized protein</fullName>
    </submittedName>
</protein>
<gene>
    <name evidence="2" type="ORF">GGP61_001379</name>
</gene>
<evidence type="ECO:0000256" key="1">
    <source>
        <dbReference type="SAM" id="MobiDB-lite"/>
    </source>
</evidence>
<name>A0A9X2Q725_9BACT</name>
<accession>A0A9X2Q725</accession>
<dbReference type="RefSeq" id="WP_259123615.1">
    <property type="nucleotide sequence ID" value="NZ_JANTZO010000005.1"/>
</dbReference>
<dbReference type="AlphaFoldDB" id="A0A9X2Q725"/>
<evidence type="ECO:0000313" key="2">
    <source>
        <dbReference type="EMBL" id="MCS3709775.1"/>
    </source>
</evidence>
<dbReference type="Proteomes" id="UP001155057">
    <property type="component" value="Unassembled WGS sequence"/>
</dbReference>